<gene>
    <name evidence="1" type="ORF">N4R40_09445</name>
</gene>
<comment type="caution">
    <text evidence="1">The sequence shown here is derived from an EMBL/GenBank/DDBJ whole genome shotgun (WGS) entry which is preliminary data.</text>
</comment>
<dbReference type="Pfam" id="PF19850">
    <property type="entry name" value="DUF6325"/>
    <property type="match status" value="1"/>
</dbReference>
<name>A0ABT2PDD4_9MICO</name>
<accession>A0ABT2PDD4</accession>
<organism evidence="1 2">
    <name type="scientific">Microbacterium memoriense</name>
    <dbReference type="NCBI Taxonomy" id="2978350"/>
    <lineage>
        <taxon>Bacteria</taxon>
        <taxon>Bacillati</taxon>
        <taxon>Actinomycetota</taxon>
        <taxon>Actinomycetes</taxon>
        <taxon>Micrococcales</taxon>
        <taxon>Microbacteriaceae</taxon>
        <taxon>Microbacterium</taxon>
    </lineage>
</organism>
<dbReference type="EMBL" id="JAODOR010000010">
    <property type="protein sequence ID" value="MCT9002586.1"/>
    <property type="molecule type" value="Genomic_DNA"/>
</dbReference>
<dbReference type="Proteomes" id="UP001300496">
    <property type="component" value="Unassembled WGS sequence"/>
</dbReference>
<reference evidence="1 2" key="1">
    <citation type="journal article" date="2024" name="Int. J. Syst. Evol. Microbiol.">
        <title>Microbacterium memoriense sp. nov., a member of the Actinomycetota from marine beach sediment of the north coast of Portugal.</title>
        <authorList>
            <person name="Santos J.D.N.D."/>
            <person name="Klimek D."/>
            <person name="Calusinska M."/>
            <person name="Lobo-da-Cunha A."/>
            <person name="Catita J."/>
            <person name="Goncalves H."/>
            <person name="Gonzalez I."/>
            <person name="Lage O.M."/>
        </authorList>
    </citation>
    <scope>NUCLEOTIDE SEQUENCE [LARGE SCALE GENOMIC DNA]</scope>
    <source>
        <strain evidence="1 2">PMIC_1C1B</strain>
    </source>
</reference>
<evidence type="ECO:0000313" key="2">
    <source>
        <dbReference type="Proteomes" id="UP001300496"/>
    </source>
</evidence>
<protein>
    <submittedName>
        <fullName evidence="1">DUF6325 family protein</fullName>
    </submittedName>
</protein>
<keyword evidence="2" id="KW-1185">Reference proteome</keyword>
<proteinExistence type="predicted"/>
<dbReference type="InterPro" id="IPR046288">
    <property type="entry name" value="DUF6325"/>
</dbReference>
<sequence>MPVTDFRFGPVELYLVSLDGDRPAPAVVDSLHELIASGAVRLLDFVIVHKDEDGAVTSIEIEDHVEEYGFEDIEFGAIGVTGQEDIEAFAELIEPGQSAAVVALELAWAARLAASVAASGAEVLSVERIPAAIVNAIVELDDTEGE</sequence>
<dbReference type="RefSeq" id="WP_261607111.1">
    <property type="nucleotide sequence ID" value="NZ_JAODOR010000010.1"/>
</dbReference>
<evidence type="ECO:0000313" key="1">
    <source>
        <dbReference type="EMBL" id="MCT9002586.1"/>
    </source>
</evidence>